<dbReference type="Proteomes" id="UP000278152">
    <property type="component" value="Chromosome"/>
</dbReference>
<proteinExistence type="predicted"/>
<accession>A0A3G9JFD6</accession>
<gene>
    <name evidence="1" type="ORF">myaer102_11660</name>
</gene>
<organism evidence="1 2">
    <name type="scientific">Microcystis viridis NIES-102</name>
    <dbReference type="NCBI Taxonomy" id="213615"/>
    <lineage>
        <taxon>Bacteria</taxon>
        <taxon>Bacillati</taxon>
        <taxon>Cyanobacteriota</taxon>
        <taxon>Cyanophyceae</taxon>
        <taxon>Oscillatoriophycideae</taxon>
        <taxon>Chroococcales</taxon>
        <taxon>Microcystaceae</taxon>
        <taxon>Microcystis</taxon>
    </lineage>
</organism>
<evidence type="ECO:0000313" key="2">
    <source>
        <dbReference type="Proteomes" id="UP000278152"/>
    </source>
</evidence>
<dbReference type="RefSeq" id="WP_012266487.1">
    <property type="nucleotide sequence ID" value="NZ_AP019314.1"/>
</dbReference>
<protein>
    <submittedName>
        <fullName evidence="1">Uncharacterized protein</fullName>
    </submittedName>
</protein>
<dbReference type="AlphaFoldDB" id="A0A3G9JFD6"/>
<name>A0A3G9JFD6_MICVR</name>
<dbReference type="Gene3D" id="2.30.30.40">
    <property type="entry name" value="SH3 Domains"/>
    <property type="match status" value="1"/>
</dbReference>
<dbReference type="EMBL" id="AP019314">
    <property type="protein sequence ID" value="BBH38662.1"/>
    <property type="molecule type" value="Genomic_DNA"/>
</dbReference>
<dbReference type="KEGG" id="mvz:myaer102_11660"/>
<reference evidence="1 2" key="1">
    <citation type="submission" date="2018-11" db="EMBL/GenBank/DDBJ databases">
        <title>Complete genome sequence of Microcystis aeruginosa NIES-102.</title>
        <authorList>
            <person name="Yamaguchi H."/>
            <person name="Suzuki S."/>
            <person name="Kawachi M."/>
        </authorList>
    </citation>
    <scope>NUCLEOTIDE SEQUENCE [LARGE SCALE GENOMIC DNA]</scope>
    <source>
        <strain evidence="1 2">NIES-102</strain>
    </source>
</reference>
<evidence type="ECO:0000313" key="1">
    <source>
        <dbReference type="EMBL" id="BBH38662.1"/>
    </source>
</evidence>
<sequence>MSQLWSDKIVSAIQAGRSISHSYKPTQSRIKILSNGAVYIKADMDTDADGSPRARTIDPKYGQLPTSLRKSKGWRGDAEYVNAETIPYYVLPGNFASVSGVTCKLGDLALVRWQGQEILAIYADQGPSDKIGEGSIKLVEALGENPWNAGKTEIISGIEFGVEYLVFPKSTATRPIPSSFDEIQSVGLEVFREYFGDVTYSMTQEEMQEKAGENDVEVWEIINAPNFKTLTDLNLRPSVGTGSPPITTIPINTVIKSLVDSSSQRPKVFHVGFGNSGLWLMVEYNNQKGFVRASKNYILPWYQN</sequence>